<dbReference type="OrthoDB" id="8592370at2"/>
<dbReference type="Pfam" id="PF07963">
    <property type="entry name" value="N_methyl"/>
    <property type="match status" value="1"/>
</dbReference>
<evidence type="ECO:0000256" key="2">
    <source>
        <dbReference type="SAM" id="Phobius"/>
    </source>
</evidence>
<keyword evidence="2" id="KW-0472">Membrane</keyword>
<feature type="transmembrane region" description="Helical" evidence="2">
    <location>
        <begin position="42"/>
        <end position="65"/>
    </location>
</feature>
<dbReference type="EMBL" id="CP017757">
    <property type="protein sequence ID" value="AQV92776.1"/>
    <property type="molecule type" value="Genomic_DNA"/>
</dbReference>
<dbReference type="NCBIfam" id="TIGR02532">
    <property type="entry name" value="IV_pilin_GFxxxE"/>
    <property type="match status" value="1"/>
</dbReference>
<name>A0A1U9UJ04_CUPNE</name>
<dbReference type="InterPro" id="IPR000983">
    <property type="entry name" value="Bac_GSPG_pilin"/>
</dbReference>
<dbReference type="Gene3D" id="3.30.700.10">
    <property type="entry name" value="Glycoprotein, Type 4 Pilin"/>
    <property type="match status" value="1"/>
</dbReference>
<protein>
    <submittedName>
        <fullName evidence="3">Pilus assembly protein PilE</fullName>
    </submittedName>
</protein>
<organism evidence="3 4">
    <name type="scientific">Cupriavidus necator</name>
    <name type="common">Alcaligenes eutrophus</name>
    <name type="synonym">Ralstonia eutropha</name>
    <dbReference type="NCBI Taxonomy" id="106590"/>
    <lineage>
        <taxon>Bacteria</taxon>
        <taxon>Pseudomonadati</taxon>
        <taxon>Pseudomonadota</taxon>
        <taxon>Betaproteobacteria</taxon>
        <taxon>Burkholderiales</taxon>
        <taxon>Burkholderiaceae</taxon>
        <taxon>Cupriavidus</taxon>
    </lineage>
</organism>
<accession>A0A1U9UJ04</accession>
<sequence length="175" mass="18602">MGHRSPAVRHGGRVNPSFRVIGEVGSGGMPCRRWRLRGARAVLGFTLMELMITVVIIGILATIAYPSYTQYVIRSNRSAAQSYILGLANQQEQFNLDARQYATTMAALGASVPAAVSKNYSVTLTANNAATPPTYTVTATPTGAQHDNDTNCLNLTVDQTGTKGISGPGPLTSCW</sequence>
<dbReference type="InterPro" id="IPR012902">
    <property type="entry name" value="N_methyl_site"/>
</dbReference>
<evidence type="ECO:0000313" key="3">
    <source>
        <dbReference type="EMBL" id="AQV92776.1"/>
    </source>
</evidence>
<dbReference type="PRINTS" id="PR00813">
    <property type="entry name" value="BCTERIALGSPG"/>
</dbReference>
<dbReference type="GO" id="GO:0043683">
    <property type="term" value="P:type IV pilus assembly"/>
    <property type="evidence" value="ECO:0007669"/>
    <property type="project" value="InterPro"/>
</dbReference>
<evidence type="ECO:0000256" key="1">
    <source>
        <dbReference type="ARBA" id="ARBA00022481"/>
    </source>
</evidence>
<keyword evidence="2" id="KW-1133">Transmembrane helix</keyword>
<dbReference type="SUPFAM" id="SSF54523">
    <property type="entry name" value="Pili subunits"/>
    <property type="match status" value="1"/>
</dbReference>
<dbReference type="Pfam" id="PF16732">
    <property type="entry name" value="ComP_DUS"/>
    <property type="match status" value="1"/>
</dbReference>
<evidence type="ECO:0000313" key="4">
    <source>
        <dbReference type="Proteomes" id="UP000189627"/>
    </source>
</evidence>
<dbReference type="GO" id="GO:0015628">
    <property type="term" value="P:protein secretion by the type II secretion system"/>
    <property type="evidence" value="ECO:0007669"/>
    <property type="project" value="InterPro"/>
</dbReference>
<proteinExistence type="predicted"/>
<keyword evidence="2" id="KW-0812">Transmembrane</keyword>
<gene>
    <name evidence="3" type="ORF">BJN34_02580</name>
</gene>
<keyword evidence="1" id="KW-0488">Methylation</keyword>
<dbReference type="InterPro" id="IPR045584">
    <property type="entry name" value="Pilin-like"/>
</dbReference>
<dbReference type="Proteomes" id="UP000189627">
    <property type="component" value="Chromosome 1"/>
</dbReference>
<dbReference type="AlphaFoldDB" id="A0A1U9UJ04"/>
<dbReference type="InterPro" id="IPR031982">
    <property type="entry name" value="PilE-like"/>
</dbReference>
<dbReference type="KEGG" id="cuh:BJN34_02580"/>
<reference evidence="4" key="1">
    <citation type="submission" date="2017-02" db="EMBL/GenBank/DDBJ databases">
        <title>Complete genome sequence of Cupriavidus necator strain NH9, a 3-chlorobenzoate degrader.</title>
        <authorList>
            <person name="Moriuchi R."/>
            <person name="Dohra H."/>
            <person name="Ogawa N."/>
        </authorList>
    </citation>
    <scope>NUCLEOTIDE SEQUENCE [LARGE SCALE GENOMIC DNA]</scope>
    <source>
        <strain evidence="4">NH9</strain>
    </source>
</reference>
<dbReference type="GO" id="GO:0015627">
    <property type="term" value="C:type II protein secretion system complex"/>
    <property type="evidence" value="ECO:0007669"/>
    <property type="project" value="InterPro"/>
</dbReference>